<feature type="transmembrane region" description="Helical" evidence="6">
    <location>
        <begin position="472"/>
        <end position="493"/>
    </location>
</feature>
<reference evidence="9 10" key="1">
    <citation type="submission" date="2023-12" db="EMBL/GenBank/DDBJ databases">
        <title>Description of new species of Mycobacterium terrae complex isolated from sewage at the Sao Paulo Zoological Park Foundation in Brazil.</title>
        <authorList>
            <person name="Romagnoli C.L."/>
            <person name="Conceicao E.C."/>
            <person name="Machado E."/>
            <person name="Barreto L.B.P.F."/>
            <person name="Sharma A."/>
            <person name="Silva N.M."/>
            <person name="Marques L.E."/>
            <person name="Juliana M.A."/>
            <person name="Lourenco M.C.S."/>
            <person name="Digiampietri L.A."/>
            <person name="Suffys P.N."/>
            <person name="Viana-Niero C."/>
        </authorList>
    </citation>
    <scope>NUCLEOTIDE SEQUENCE [LARGE SCALE GENOMIC DNA]</scope>
    <source>
        <strain evidence="9 10">MYC123</strain>
    </source>
</reference>
<keyword evidence="3 6" id="KW-1133">Transmembrane helix</keyword>
<dbReference type="PANTHER" id="PTHR42829:SF2">
    <property type="entry name" value="NADH-UBIQUINONE OXIDOREDUCTASE CHAIN 5"/>
    <property type="match status" value="1"/>
</dbReference>
<comment type="caution">
    <text evidence="9">The sequence shown here is derived from an EMBL/GenBank/DDBJ whole genome shotgun (WGS) entry which is preliminary data.</text>
</comment>
<dbReference type="PRINTS" id="PR01435">
    <property type="entry name" value="NPOXDRDTASE5"/>
</dbReference>
<gene>
    <name evidence="9" type="primary">nuoL</name>
    <name evidence="9" type="ORF">KV112_04260</name>
</gene>
<feature type="transmembrane region" description="Helical" evidence="6">
    <location>
        <begin position="379"/>
        <end position="398"/>
    </location>
</feature>
<accession>A0ABU5YFX6</accession>
<proteinExistence type="predicted"/>
<dbReference type="InterPro" id="IPR001750">
    <property type="entry name" value="ND/Mrp_TM"/>
</dbReference>
<feature type="transmembrane region" description="Helical" evidence="6">
    <location>
        <begin position="184"/>
        <end position="202"/>
    </location>
</feature>
<dbReference type="NCBIfam" id="TIGR01974">
    <property type="entry name" value="NDH_I_L"/>
    <property type="match status" value="1"/>
</dbReference>
<feature type="transmembrane region" description="Helical" evidence="6">
    <location>
        <begin position="310"/>
        <end position="328"/>
    </location>
</feature>
<feature type="transmembrane region" description="Helical" evidence="6">
    <location>
        <begin position="626"/>
        <end position="645"/>
    </location>
</feature>
<feature type="transmembrane region" description="Helical" evidence="6">
    <location>
        <begin position="32"/>
        <end position="53"/>
    </location>
</feature>
<organism evidence="9 10">
    <name type="scientific">[Mycobacterium] zoologicum</name>
    <dbReference type="NCBI Taxonomy" id="2872311"/>
    <lineage>
        <taxon>Bacteria</taxon>
        <taxon>Bacillati</taxon>
        <taxon>Actinomycetota</taxon>
        <taxon>Actinomycetes</taxon>
        <taxon>Mycobacteriales</taxon>
        <taxon>Mycobacteriaceae</taxon>
        <taxon>Mycolicibacter</taxon>
    </lineage>
</organism>
<evidence type="ECO:0000256" key="1">
    <source>
        <dbReference type="ARBA" id="ARBA00004127"/>
    </source>
</evidence>
<feature type="transmembrane region" description="Helical" evidence="6">
    <location>
        <begin position="520"/>
        <end position="541"/>
    </location>
</feature>
<dbReference type="RefSeq" id="WP_224861684.1">
    <property type="nucleotide sequence ID" value="NZ_JAYJJT010000003.1"/>
</dbReference>
<comment type="subcellular location">
    <subcellularLocation>
        <location evidence="1">Endomembrane system</location>
        <topology evidence="1">Multi-pass membrane protein</topology>
    </subcellularLocation>
    <subcellularLocation>
        <location evidence="5">Membrane</location>
        <topology evidence="5">Multi-pass membrane protein</topology>
    </subcellularLocation>
</comment>
<feature type="transmembrane region" description="Helical" evidence="6">
    <location>
        <begin position="334"/>
        <end position="358"/>
    </location>
</feature>
<evidence type="ECO:0000256" key="3">
    <source>
        <dbReference type="ARBA" id="ARBA00022989"/>
    </source>
</evidence>
<feature type="transmembrane region" description="Helical" evidence="6">
    <location>
        <begin position="144"/>
        <end position="164"/>
    </location>
</feature>
<evidence type="ECO:0000256" key="6">
    <source>
        <dbReference type="SAM" id="Phobius"/>
    </source>
</evidence>
<feature type="transmembrane region" description="Helical" evidence="6">
    <location>
        <begin position="418"/>
        <end position="441"/>
    </location>
</feature>
<evidence type="ECO:0000256" key="2">
    <source>
        <dbReference type="ARBA" id="ARBA00022692"/>
    </source>
</evidence>
<feature type="transmembrane region" description="Helical" evidence="6">
    <location>
        <begin position="121"/>
        <end position="138"/>
    </location>
</feature>
<dbReference type="Pfam" id="PF00361">
    <property type="entry name" value="Proton_antipo_M"/>
    <property type="match status" value="1"/>
</dbReference>
<name>A0ABU5YFX6_9MYCO</name>
<feature type="transmembrane region" description="Helical" evidence="6">
    <location>
        <begin position="282"/>
        <end position="303"/>
    </location>
</feature>
<dbReference type="InterPro" id="IPR001516">
    <property type="entry name" value="Proton_antipo_N"/>
</dbReference>
<evidence type="ECO:0000259" key="7">
    <source>
        <dbReference type="Pfam" id="PF00361"/>
    </source>
</evidence>
<dbReference type="InterPro" id="IPR018393">
    <property type="entry name" value="NADHpl_OxRdtase_5_subgr"/>
</dbReference>
<feature type="transmembrane region" description="Helical" evidence="6">
    <location>
        <begin position="6"/>
        <end position="25"/>
    </location>
</feature>
<keyword evidence="2 5" id="KW-0812">Transmembrane</keyword>
<dbReference type="NCBIfam" id="NF005141">
    <property type="entry name" value="PRK06590.1"/>
    <property type="match status" value="1"/>
</dbReference>
<dbReference type="PRINTS" id="PR01434">
    <property type="entry name" value="NADHDHGNASE5"/>
</dbReference>
<keyword evidence="4 6" id="KW-0472">Membrane</keyword>
<feature type="transmembrane region" description="Helical" evidence="6">
    <location>
        <begin position="88"/>
        <end position="109"/>
    </location>
</feature>
<feature type="domain" description="NADH:quinone oxidoreductase/Mrp antiporter transmembrane" evidence="7">
    <location>
        <begin position="138"/>
        <end position="425"/>
    </location>
</feature>
<evidence type="ECO:0000313" key="10">
    <source>
        <dbReference type="Proteomes" id="UP001299046"/>
    </source>
</evidence>
<dbReference type="Proteomes" id="UP001299046">
    <property type="component" value="Unassembled WGS sequence"/>
</dbReference>
<dbReference type="Gene3D" id="1.20.5.2700">
    <property type="match status" value="1"/>
</dbReference>
<keyword evidence="10" id="KW-1185">Reference proteome</keyword>
<sequence>MTNLGQLSWLLVALPAVGALVLLVGGRRTDRWGHLLGTATVLGSFTIGLGLLVDMLGRAGDDRAIHTHLFNWVPVGALQVDFGLLIDQLSICFVLLISGVGALIHIYSIGYMEHDPDRRRFFAYLNLFVASMMLLVVADNYLGLYVGWEGVGLASYLLIGFWYARPSAATAGKKAFVSNRVGDFGLSLAMFVMFAGFGTLSYDGLFSAVQADGPSGLTTAIGLLLLLGACAKSAQVPLQAWLFDAMEGPTPVSALIHAATMVTAGVYLIVRSGPVYDLSADARLAVIVVGAVTLLFGAIIGCAKDDIKRALAASTVSQIGYMVLAAGLGPAGYAVAILHLLTHGFFKAGLFLGSGAVMHGMNDEQDMRRYGALRTFMPVTFVTFGICYLAIIGVPPFAGFYSKDAIIEAALASGGTRGWVLGAVTIAGAGITAFYMTRVMLMTFGGERRWAANESEVSAERALQHPHEAPRVMTWPIIVLAAGAVLSGGVLAIGGRLEHWLGPVVTPIAELAEHEAAHAIPAWLTGAVTLGVVLLGCAVAYRMYGRKPIPITAPTDVSVLTVAAREYLYGDAVNEEVFMRPGNRLAQVLVDVDDRAVDGSVNTLAGLVAVGSILVRRLQTGFVRSYALTMLAGAVLVTAVVLAVHL</sequence>
<feature type="domain" description="NADH-Ubiquinone oxidoreductase (complex I) chain 5 N-terminal" evidence="8">
    <location>
        <begin position="72"/>
        <end position="122"/>
    </location>
</feature>
<evidence type="ECO:0000313" key="9">
    <source>
        <dbReference type="EMBL" id="MEB3048961.1"/>
    </source>
</evidence>
<dbReference type="PANTHER" id="PTHR42829">
    <property type="entry name" value="NADH-UBIQUINONE OXIDOREDUCTASE CHAIN 5"/>
    <property type="match status" value="1"/>
</dbReference>
<evidence type="ECO:0000259" key="8">
    <source>
        <dbReference type="Pfam" id="PF00662"/>
    </source>
</evidence>
<dbReference type="EMBL" id="JAYJJT010000003">
    <property type="protein sequence ID" value="MEB3048961.1"/>
    <property type="molecule type" value="Genomic_DNA"/>
</dbReference>
<protein>
    <submittedName>
        <fullName evidence="9">NADH-quinone oxidoreductase subunit L</fullName>
    </submittedName>
</protein>
<dbReference type="InterPro" id="IPR003945">
    <property type="entry name" value="NU5C-like"/>
</dbReference>
<feature type="transmembrane region" description="Helical" evidence="6">
    <location>
        <begin position="252"/>
        <end position="270"/>
    </location>
</feature>
<dbReference type="Pfam" id="PF00662">
    <property type="entry name" value="Proton_antipo_N"/>
    <property type="match status" value="1"/>
</dbReference>
<evidence type="ECO:0000256" key="4">
    <source>
        <dbReference type="ARBA" id="ARBA00023136"/>
    </source>
</evidence>
<evidence type="ECO:0000256" key="5">
    <source>
        <dbReference type="RuleBase" id="RU000320"/>
    </source>
</evidence>